<dbReference type="HOGENOM" id="CLU_1330624_0_0_6"/>
<sequence>MPRAMLSLILTLWFMTPVNSFGEEQMSFKGIKFGMKAAEIAKLAGGDLEFGCASAIADDENPWTYGGIDDWSASCVEGRSESKRVPGTSGLYQLSSIVSSDKNALAKWADEDTYSVEELAEVFSKVFGKFEIDTKVVKNGLGEEFIKKHATASRGGAVMHIGDDTSGSNHEDYIILRIVSLDYLSKEAAWENEQDAQKLKDAKSDF</sequence>
<accession>W5YVX9</accession>
<dbReference type="EMBL" id="CP007152">
    <property type="protein sequence ID" value="AHI33372.1"/>
    <property type="molecule type" value="Genomic_DNA"/>
</dbReference>
<protein>
    <submittedName>
        <fullName evidence="1">Uncharacterized protein</fullName>
    </submittedName>
</protein>
<evidence type="ECO:0000313" key="1">
    <source>
        <dbReference type="EMBL" id="AHI33372.1"/>
    </source>
</evidence>
<reference evidence="1 2" key="1">
    <citation type="journal article" date="2014" name="Genome Announc.">
        <title>Draft Genome Sequences of Marinobacter similis A3d10T and Marinobacter salarius R9SW1T.</title>
        <authorList>
            <person name="Ivanova E.P."/>
            <person name="Ng H.J."/>
            <person name="Webb H.K."/>
            <person name="Feng G."/>
            <person name="Oshima K."/>
            <person name="Hattori M."/>
            <person name="Ohkuma M."/>
            <person name="Sergeev A.F."/>
            <person name="Mikhailov V.V."/>
            <person name="Crawford R.J."/>
            <person name="Sawabe T."/>
        </authorList>
    </citation>
    <scope>NUCLEOTIDE SEQUENCE [LARGE SCALE GENOMIC DNA]</scope>
    <source>
        <strain evidence="2">A3d10 and R9SW1</strain>
    </source>
</reference>
<proteinExistence type="predicted"/>
<dbReference type="KEGG" id="msr:AU15_19050"/>
<dbReference type="Proteomes" id="UP000035081">
    <property type="component" value="Chromosome"/>
</dbReference>
<gene>
    <name evidence="1" type="ORF">AU15_19050</name>
</gene>
<name>W5YVX9_9GAMM</name>
<dbReference type="AlphaFoldDB" id="W5YVX9"/>
<organism evidence="1 2">
    <name type="scientific">Marinobacter salarius</name>
    <dbReference type="NCBI Taxonomy" id="1420917"/>
    <lineage>
        <taxon>Bacteria</taxon>
        <taxon>Pseudomonadati</taxon>
        <taxon>Pseudomonadota</taxon>
        <taxon>Gammaproteobacteria</taxon>
        <taxon>Pseudomonadales</taxon>
        <taxon>Marinobacteraceae</taxon>
        <taxon>Marinobacter</taxon>
    </lineage>
</organism>
<dbReference type="RefSeq" id="WP_041335626.1">
    <property type="nucleotide sequence ID" value="NZ_JAEMOR010000071.1"/>
</dbReference>
<evidence type="ECO:0000313" key="2">
    <source>
        <dbReference type="Proteomes" id="UP000035081"/>
    </source>
</evidence>